<feature type="signal peptide" evidence="5">
    <location>
        <begin position="1"/>
        <end position="21"/>
    </location>
</feature>
<dbReference type="RefSeq" id="WP_010945109.1">
    <property type="nucleotide sequence ID" value="NZ_CP011218.1"/>
</dbReference>
<dbReference type="SUPFAM" id="SSF141488">
    <property type="entry name" value="YdhA-like"/>
    <property type="match status" value="1"/>
</dbReference>
<proteinExistence type="predicted"/>
<dbReference type="Pfam" id="PF09864">
    <property type="entry name" value="MliC"/>
    <property type="match status" value="1"/>
</dbReference>
<evidence type="ECO:0000256" key="4">
    <source>
        <dbReference type="ARBA" id="ARBA00023288"/>
    </source>
</evidence>
<keyword evidence="1 5" id="KW-0732">Signal</keyword>
<evidence type="ECO:0000256" key="5">
    <source>
        <dbReference type="SAM" id="SignalP"/>
    </source>
</evidence>
<sequence length="114" mass="12577">MKIQTALFSMIGLLATISAHATIMQQSSENEITKVVYACKDKNTLDVIFVNTDKDSYAIINQVDEMIPMKNVKSASGAVYKPINPNYDYELATKGNTATLLANDKPIIEECTLE</sequence>
<gene>
    <name evidence="7" type="ORF">RZ57_04870</name>
</gene>
<evidence type="ECO:0000256" key="1">
    <source>
        <dbReference type="ARBA" id="ARBA00022729"/>
    </source>
</evidence>
<evidence type="ECO:0000259" key="6">
    <source>
        <dbReference type="Pfam" id="PF09864"/>
    </source>
</evidence>
<dbReference type="Proteomes" id="UP000060132">
    <property type="component" value="Chromosome"/>
</dbReference>
<dbReference type="EMBL" id="CP011219">
    <property type="protein sequence ID" value="AKO32488.1"/>
    <property type="molecule type" value="Genomic_DNA"/>
</dbReference>
<evidence type="ECO:0000313" key="7">
    <source>
        <dbReference type="EMBL" id="AKO32488.1"/>
    </source>
</evidence>
<protein>
    <submittedName>
        <fullName evidence="7">Lysozyme inhibitor</fullName>
    </submittedName>
</protein>
<organism evidence="7 8">
    <name type="scientific">Haemophilus ducreyi</name>
    <dbReference type="NCBI Taxonomy" id="730"/>
    <lineage>
        <taxon>Bacteria</taxon>
        <taxon>Pseudomonadati</taxon>
        <taxon>Pseudomonadota</taxon>
        <taxon>Gammaproteobacteria</taxon>
        <taxon>Pasteurellales</taxon>
        <taxon>Pasteurellaceae</taxon>
        <taxon>Haemophilus</taxon>
    </lineage>
</organism>
<dbReference type="OMA" id="SAHATIM"/>
<dbReference type="InterPro" id="IPR018660">
    <property type="entry name" value="MliC"/>
</dbReference>
<accession>A0AAC8ZAM8</accession>
<name>A0AAC8ZAM8_HAEDC</name>
<feature type="domain" description="C-type lysozyme inhibitor" evidence="6">
    <location>
        <begin position="37"/>
        <end position="105"/>
    </location>
</feature>
<evidence type="ECO:0000256" key="3">
    <source>
        <dbReference type="ARBA" id="ARBA00023139"/>
    </source>
</evidence>
<dbReference type="NCBIfam" id="NF010363">
    <property type="entry name" value="PRK13791.1"/>
    <property type="match status" value="1"/>
</dbReference>
<keyword evidence="2" id="KW-0472">Membrane</keyword>
<dbReference type="InterPro" id="IPR036328">
    <property type="entry name" value="MliC_sf"/>
</dbReference>
<dbReference type="AlphaFoldDB" id="A0AAC8ZAM8"/>
<keyword evidence="3" id="KW-0564">Palmitate</keyword>
<reference evidence="7 8" key="1">
    <citation type="journal article" date="2015" name="PLoS Negl. Trop. Dis.">
        <title>Haemophilus ducreyi Cutaneous Ulcer Strains Are Nearly Identical to Class I Genital Ulcer Strains.</title>
        <authorList>
            <person name="Gangaiah D."/>
            <person name="Webb K.M."/>
            <person name="Humphreys T.L."/>
            <person name="Fortney K.R."/>
            <person name="Toh E."/>
            <person name="Tai A."/>
            <person name="Katz S.S."/>
            <person name="Pillay A."/>
            <person name="Chen C.Y."/>
            <person name="Roberts S.A."/>
            <person name="Munson R.S.Jr."/>
            <person name="Spinola S.M."/>
        </authorList>
    </citation>
    <scope>NUCLEOTIDE SEQUENCE [LARGE SCALE GENOMIC DNA]</scope>
    <source>
        <strain evidence="8">CLU2</strain>
    </source>
</reference>
<evidence type="ECO:0000313" key="8">
    <source>
        <dbReference type="Proteomes" id="UP000060132"/>
    </source>
</evidence>
<feature type="chain" id="PRO_5042156510" evidence="5">
    <location>
        <begin position="22"/>
        <end position="114"/>
    </location>
</feature>
<dbReference type="Gene3D" id="2.40.128.200">
    <property type="match status" value="1"/>
</dbReference>
<evidence type="ECO:0000256" key="2">
    <source>
        <dbReference type="ARBA" id="ARBA00023136"/>
    </source>
</evidence>
<keyword evidence="4" id="KW-0449">Lipoprotein</keyword>